<dbReference type="GeneID" id="20370870"/>
<organism evidence="1 2">
    <name type="scientific">Fusarium pseudograminearum (strain CS3096)</name>
    <name type="common">Wheat and barley crown-rot fungus</name>
    <dbReference type="NCBI Taxonomy" id="1028729"/>
    <lineage>
        <taxon>Eukaryota</taxon>
        <taxon>Fungi</taxon>
        <taxon>Dikarya</taxon>
        <taxon>Ascomycota</taxon>
        <taxon>Pezizomycotina</taxon>
        <taxon>Sordariomycetes</taxon>
        <taxon>Hypocreomycetidae</taxon>
        <taxon>Hypocreales</taxon>
        <taxon>Nectriaceae</taxon>
        <taxon>Fusarium</taxon>
    </lineage>
</organism>
<comment type="caution">
    <text evidence="1">The sequence shown here is derived from an EMBL/GenBank/DDBJ whole genome shotgun (WGS) entry which is preliminary data.</text>
</comment>
<dbReference type="OrthoDB" id="5427059at2759"/>
<dbReference type="HOGENOM" id="CLU_679802_0_0_1"/>
<gene>
    <name evidence="1" type="ORF">FPSE_12253</name>
</gene>
<keyword evidence="2" id="KW-1185">Reference proteome</keyword>
<dbReference type="eggNOG" id="ENOG502SPB7">
    <property type="taxonomic scope" value="Eukaryota"/>
</dbReference>
<sequence length="495" mass="56437">MVIHSEQCPPQGPSIPECEVITTPLTLDQMPNEMVLKILSTMPNINSLHAFAASCKAVYNVYEYNKVQILAKVFLDKIDKGVYEEAAITERLKREKWKDAKDGCDSILRVYNSKRTIRSEDLTLENIKDMWRLHKSVEYFADRLPTTLLREHPVTNVKGHFSLTPRVRARFQRALYRLSSHLIIIEKVDAVFNAGQDSRDLPQHDVRHKLPTRDQGHVLWDFHTYYSAFEVEQLSCLCSLLTAEIAPYFNDFLEHDIELGSRLNNYIDNLVHPGGMSLISLGLSFLHSLLTAATQDDLHEVVRPVADQITWVRGEQHVALPKLDMRNFGDLLEIGKLSASSGLTFWESVDLWGNGKPLDCLIRTPFFDDHDSGPASAWSAMSSFSIHMRSHGEADGHFNSPTDPWAYVFWDLKMLENSGFGNLNGDGGIENNVVIPQGHPIFNTWQPLQKYTTPYARKNIILSAREKCKMLERGQAGYFDFETFCENNNDKCLVY</sequence>
<dbReference type="RefSeq" id="XP_009263645.1">
    <property type="nucleotide sequence ID" value="XM_009265370.1"/>
</dbReference>
<dbReference type="EMBL" id="AFNW01000628">
    <property type="protein sequence ID" value="EKJ67579.1"/>
    <property type="molecule type" value="Genomic_DNA"/>
</dbReference>
<dbReference type="Proteomes" id="UP000007978">
    <property type="component" value="Chromosome 3"/>
</dbReference>
<accession>K3V417</accession>
<dbReference type="AlphaFoldDB" id="K3V417"/>
<dbReference type="KEGG" id="fpu:FPSE_12253"/>
<protein>
    <recommendedName>
        <fullName evidence="3">F-box domain-containing protein</fullName>
    </recommendedName>
</protein>
<evidence type="ECO:0000313" key="1">
    <source>
        <dbReference type="EMBL" id="EKJ67579.1"/>
    </source>
</evidence>
<name>K3V417_FUSPC</name>
<evidence type="ECO:0008006" key="3">
    <source>
        <dbReference type="Google" id="ProtNLM"/>
    </source>
</evidence>
<evidence type="ECO:0000313" key="2">
    <source>
        <dbReference type="Proteomes" id="UP000007978"/>
    </source>
</evidence>
<reference evidence="1 2" key="1">
    <citation type="journal article" date="2012" name="PLoS Pathog.">
        <title>Comparative pathogenomics reveals horizontally acquired novel virulence genes in fungi infecting cereal hosts.</title>
        <authorList>
            <person name="Gardiner D.M."/>
            <person name="McDonald M.C."/>
            <person name="Covarelli L."/>
            <person name="Solomon P.S."/>
            <person name="Rusu A.G."/>
            <person name="Marshall M."/>
            <person name="Kazan K."/>
            <person name="Chakraborty S."/>
            <person name="McDonald B.A."/>
            <person name="Manners J.M."/>
        </authorList>
    </citation>
    <scope>NUCLEOTIDE SEQUENCE [LARGE SCALE GENOMIC DNA]</scope>
    <source>
        <strain evidence="1 2">CS3096</strain>
    </source>
</reference>
<proteinExistence type="predicted"/>